<sequence>MAQRFLVMCVGCSLRRHDGLCYFVEPTRFHIRGTSTNDSAPAPPPTLGRFDMELRETQSARITSVELWVTWSVGITSVEFWETWAGGITSFELWETKTSRITSVKLGLTWAVGVTLVDLCGTSPSGSRQWN</sequence>
<evidence type="ECO:0000313" key="1">
    <source>
        <dbReference type="EMBL" id="KAK3782603.1"/>
    </source>
</evidence>
<keyword evidence="2" id="KW-1185">Reference proteome</keyword>
<gene>
    <name evidence="1" type="ORF">RRG08_038382</name>
</gene>
<organism evidence="1 2">
    <name type="scientific">Elysia crispata</name>
    <name type="common">lettuce slug</name>
    <dbReference type="NCBI Taxonomy" id="231223"/>
    <lineage>
        <taxon>Eukaryota</taxon>
        <taxon>Metazoa</taxon>
        <taxon>Spiralia</taxon>
        <taxon>Lophotrochozoa</taxon>
        <taxon>Mollusca</taxon>
        <taxon>Gastropoda</taxon>
        <taxon>Heterobranchia</taxon>
        <taxon>Euthyneura</taxon>
        <taxon>Panpulmonata</taxon>
        <taxon>Sacoglossa</taxon>
        <taxon>Placobranchoidea</taxon>
        <taxon>Plakobranchidae</taxon>
        <taxon>Elysia</taxon>
    </lineage>
</organism>
<comment type="caution">
    <text evidence="1">The sequence shown here is derived from an EMBL/GenBank/DDBJ whole genome shotgun (WGS) entry which is preliminary data.</text>
</comment>
<accession>A0AAE1A7B1</accession>
<reference evidence="1" key="1">
    <citation type="journal article" date="2023" name="G3 (Bethesda)">
        <title>A reference genome for the long-term kleptoplast-retaining sea slug Elysia crispata morphotype clarki.</title>
        <authorList>
            <person name="Eastman K.E."/>
            <person name="Pendleton A.L."/>
            <person name="Shaikh M.A."/>
            <person name="Suttiyut T."/>
            <person name="Ogas R."/>
            <person name="Tomko P."/>
            <person name="Gavelis G."/>
            <person name="Widhalm J.R."/>
            <person name="Wisecaver J.H."/>
        </authorList>
    </citation>
    <scope>NUCLEOTIDE SEQUENCE</scope>
    <source>
        <strain evidence="1">ECLA1</strain>
    </source>
</reference>
<dbReference type="Proteomes" id="UP001283361">
    <property type="component" value="Unassembled WGS sequence"/>
</dbReference>
<evidence type="ECO:0000313" key="2">
    <source>
        <dbReference type="Proteomes" id="UP001283361"/>
    </source>
</evidence>
<dbReference type="AlphaFoldDB" id="A0AAE1A7B1"/>
<proteinExistence type="predicted"/>
<name>A0AAE1A7B1_9GAST</name>
<dbReference type="EMBL" id="JAWDGP010002493">
    <property type="protein sequence ID" value="KAK3782603.1"/>
    <property type="molecule type" value="Genomic_DNA"/>
</dbReference>
<protein>
    <submittedName>
        <fullName evidence="1">Uncharacterized protein</fullName>
    </submittedName>
</protein>